<dbReference type="Proteomes" id="UP000016064">
    <property type="component" value="Unassembled WGS sequence"/>
</dbReference>
<comment type="similarity">
    <text evidence="1">Belongs to the RelE toxin family.</text>
</comment>
<dbReference type="PANTHER" id="PTHR35601">
    <property type="entry name" value="TOXIN RELE"/>
    <property type="match status" value="1"/>
</dbReference>
<dbReference type="InterPro" id="IPR007712">
    <property type="entry name" value="RelE/ParE_toxin"/>
</dbReference>
<gene>
    <name evidence="3" type="ORF">H359_0754</name>
</gene>
<evidence type="ECO:0000313" key="3">
    <source>
        <dbReference type="EMBL" id="EQM62663.1"/>
    </source>
</evidence>
<dbReference type="SUPFAM" id="SSF143011">
    <property type="entry name" value="RelE-like"/>
    <property type="match status" value="1"/>
</dbReference>
<protein>
    <submittedName>
        <fullName evidence="3">Plasmid stabilization system family protein</fullName>
    </submittedName>
</protein>
<dbReference type="Pfam" id="PF05016">
    <property type="entry name" value="ParE_toxin"/>
    <property type="match status" value="1"/>
</dbReference>
<proteinExistence type="inferred from homology"/>
<evidence type="ECO:0000256" key="2">
    <source>
        <dbReference type="ARBA" id="ARBA00022649"/>
    </source>
</evidence>
<evidence type="ECO:0000256" key="1">
    <source>
        <dbReference type="ARBA" id="ARBA00006226"/>
    </source>
</evidence>
<keyword evidence="4" id="KW-1185">Reference proteome</keyword>
<accession>A0ABP2XDW0</accession>
<evidence type="ECO:0000313" key="4">
    <source>
        <dbReference type="Proteomes" id="UP000016064"/>
    </source>
</evidence>
<dbReference type="Gene3D" id="3.30.2310.20">
    <property type="entry name" value="RelE-like"/>
    <property type="match status" value="1"/>
</dbReference>
<name>A0ABP2XDW0_9CHLA</name>
<dbReference type="EMBL" id="APJW01000002">
    <property type="protein sequence ID" value="EQM62663.1"/>
    <property type="molecule type" value="Genomic_DNA"/>
</dbReference>
<dbReference type="RefSeq" id="WP_020369936.1">
    <property type="nucleotide sequence ID" value="NZ_APJW01000002.1"/>
</dbReference>
<dbReference type="InterPro" id="IPR035093">
    <property type="entry name" value="RelE/ParE_toxin_dom_sf"/>
</dbReference>
<reference evidence="3 4" key="1">
    <citation type="submission" date="2013-07" db="EMBL/GenBank/DDBJ databases">
        <title>Isolation of a new Chlamydia species from the feral Sacred Ibis (Threskiornis aethiopicus): Chlamydia ibidis.</title>
        <authorList>
            <person name="Vorimore F."/>
            <person name="Hsia R.-C."/>
            <person name="Huot-Creasy H."/>
            <person name="Bastian S."/>
            <person name="Deruyter L."/>
            <person name="Passet A."/>
            <person name="Sachse K."/>
            <person name="Bavoil P."/>
            <person name="Myers G."/>
            <person name="Laroucau K."/>
        </authorList>
    </citation>
    <scope>NUCLEOTIDE SEQUENCE [LARGE SCALE GENOMIC DNA]</scope>
    <source>
        <strain evidence="3 4">10-1398/6</strain>
    </source>
</reference>
<comment type="caution">
    <text evidence="3">The sequence shown here is derived from an EMBL/GenBank/DDBJ whole genome shotgun (WGS) entry which is preliminary data.</text>
</comment>
<dbReference type="PANTHER" id="PTHR35601:SF1">
    <property type="entry name" value="TOXIN RELE"/>
    <property type="match status" value="1"/>
</dbReference>
<keyword evidence="2" id="KW-1277">Toxin-antitoxin system</keyword>
<sequence length="89" mass="10528">MIYAIEITDKVAKKLLKFPKKDKERIVRTIDSLSESPRPQGVRKLRGIDKLTLLRIRVGKYRIVYTIQDDLLLVLIIDVDHRKDIYSEY</sequence>
<organism evidence="3 4">
    <name type="scientific">Chlamydia ibidis 10-1398/6</name>
    <dbReference type="NCBI Taxonomy" id="1046581"/>
    <lineage>
        <taxon>Bacteria</taxon>
        <taxon>Pseudomonadati</taxon>
        <taxon>Chlamydiota</taxon>
        <taxon>Chlamydiia</taxon>
        <taxon>Chlamydiales</taxon>
        <taxon>Chlamydiaceae</taxon>
        <taxon>Chlamydia/Chlamydophila group</taxon>
        <taxon>Chlamydia</taxon>
    </lineage>
</organism>